<feature type="transmembrane region" description="Helical" evidence="7">
    <location>
        <begin position="238"/>
        <end position="255"/>
    </location>
</feature>
<feature type="domain" description="Cation efflux protein cytoplasmic" evidence="9">
    <location>
        <begin position="333"/>
        <end position="402"/>
    </location>
</feature>
<feature type="domain" description="Cation efflux protein transmembrane" evidence="8">
    <location>
        <begin position="109"/>
        <end position="188"/>
    </location>
</feature>
<dbReference type="Pfam" id="PF01545">
    <property type="entry name" value="Cation_efflux"/>
    <property type="match status" value="2"/>
</dbReference>
<name>A0A0V0ZF18_9BILA</name>
<dbReference type="Pfam" id="PF16916">
    <property type="entry name" value="ZT_dimer"/>
    <property type="match status" value="1"/>
</dbReference>
<feature type="transmembrane region" description="Helical" evidence="7">
    <location>
        <begin position="275"/>
        <end position="291"/>
    </location>
</feature>
<protein>
    <submittedName>
        <fullName evidence="10">Metal tolerance protein 5</fullName>
    </submittedName>
</protein>
<dbReference type="STRING" id="990121.A0A0V0ZF18"/>
<dbReference type="PANTHER" id="PTHR43840:SF13">
    <property type="entry name" value="CATION EFFLUX PROTEIN CYTOPLASMIC DOMAIN-CONTAINING PROTEIN"/>
    <property type="match status" value="1"/>
</dbReference>
<evidence type="ECO:0000259" key="8">
    <source>
        <dbReference type="Pfam" id="PF01545"/>
    </source>
</evidence>
<dbReference type="AlphaFoldDB" id="A0A0V0ZF18"/>
<keyword evidence="11" id="KW-1185">Reference proteome</keyword>
<proteinExistence type="predicted"/>
<keyword evidence="6 7" id="KW-0472">Membrane</keyword>
<dbReference type="GO" id="GO:0008324">
    <property type="term" value="F:monoatomic cation transmembrane transporter activity"/>
    <property type="evidence" value="ECO:0007669"/>
    <property type="project" value="InterPro"/>
</dbReference>
<evidence type="ECO:0000256" key="7">
    <source>
        <dbReference type="SAM" id="Phobius"/>
    </source>
</evidence>
<feature type="transmembrane region" description="Helical" evidence="7">
    <location>
        <begin position="174"/>
        <end position="193"/>
    </location>
</feature>
<evidence type="ECO:0000259" key="9">
    <source>
        <dbReference type="Pfam" id="PF16916"/>
    </source>
</evidence>
<dbReference type="EMBL" id="JYDQ01000207">
    <property type="protein sequence ID" value="KRY11089.1"/>
    <property type="molecule type" value="Genomic_DNA"/>
</dbReference>
<keyword evidence="2" id="KW-0813">Transport</keyword>
<dbReference type="GO" id="GO:0012505">
    <property type="term" value="C:endomembrane system"/>
    <property type="evidence" value="ECO:0007669"/>
    <property type="project" value="UniProtKB-SubCell"/>
</dbReference>
<dbReference type="SUPFAM" id="SSF160240">
    <property type="entry name" value="Cation efflux protein cytoplasmic domain-like"/>
    <property type="match status" value="1"/>
</dbReference>
<dbReference type="Gene3D" id="3.30.70.1350">
    <property type="entry name" value="Cation efflux protein, cytoplasmic domain"/>
    <property type="match status" value="1"/>
</dbReference>
<evidence type="ECO:0000256" key="3">
    <source>
        <dbReference type="ARBA" id="ARBA00022692"/>
    </source>
</evidence>
<dbReference type="Gene3D" id="1.20.1510.10">
    <property type="entry name" value="Cation efflux protein transmembrane domain"/>
    <property type="match status" value="1"/>
</dbReference>
<comment type="subcellular location">
    <subcellularLocation>
        <location evidence="1">Endomembrane system</location>
        <topology evidence="1">Multi-pass membrane protein</topology>
    </subcellularLocation>
</comment>
<dbReference type="Proteomes" id="UP000054783">
    <property type="component" value="Unassembled WGS sequence"/>
</dbReference>
<sequence>MPFRLLQAWCFCKIRLCNFTFIKYYQKMVPNLCKNVKPLITATPAFMERAAKVQSNSQVRRYYWQQAELLRNFEKDQADTCLIHRTSTSYKEELDEKSRACIAERLAKATLLLNVSLLVSKGIVVYKSGSYAVLSNVVDSAVDVTSGLIIWWVSEAIRTRDLHIYPRGRTRLEPLALFLIAFIMGLACLQASCHFISSKLIIYFIQLIVCLFALQVIFKSLEAIISQTVETYLEKSTLLIMILTVLTKFTMWTICKRFSDANLQILAKDHFNDCISNFFGILFAMLGQYLWNYLDPLGAILISAHLLCTWIQTASEQVSIIAGKTASPFIVSRLIKVCLDHEPSLRHIETVLAYHYGMKYLVEVHVVLDERLSLKEAHDISESLQRKMENLQYVERAFVHVDYNLDHKPDDEHNITLAMRLQMQNAGRSWKHDLKVTRAPKGNAEL</sequence>
<dbReference type="PANTHER" id="PTHR43840">
    <property type="entry name" value="MITOCHONDRIAL METAL TRANSPORTER 1-RELATED"/>
    <property type="match status" value="1"/>
</dbReference>
<dbReference type="InterPro" id="IPR027469">
    <property type="entry name" value="Cation_efflux_TMD_sf"/>
</dbReference>
<keyword evidence="5" id="KW-0406">Ion transport</keyword>
<keyword evidence="4 7" id="KW-1133">Transmembrane helix</keyword>
<evidence type="ECO:0000256" key="5">
    <source>
        <dbReference type="ARBA" id="ARBA00023065"/>
    </source>
</evidence>
<dbReference type="SUPFAM" id="SSF161111">
    <property type="entry name" value="Cation efflux protein transmembrane domain-like"/>
    <property type="match status" value="1"/>
</dbReference>
<dbReference type="InterPro" id="IPR050291">
    <property type="entry name" value="CDF_Transporter"/>
</dbReference>
<dbReference type="OrthoDB" id="78296at2759"/>
<gene>
    <name evidence="10" type="primary">MTP5</name>
    <name evidence="10" type="ORF">T12_17078</name>
</gene>
<evidence type="ECO:0000256" key="6">
    <source>
        <dbReference type="ARBA" id="ARBA00023136"/>
    </source>
</evidence>
<feature type="domain" description="Cation efflux protein transmembrane" evidence="8">
    <location>
        <begin position="207"/>
        <end position="321"/>
    </location>
</feature>
<dbReference type="GO" id="GO:0016020">
    <property type="term" value="C:membrane"/>
    <property type="evidence" value="ECO:0007669"/>
    <property type="project" value="InterPro"/>
</dbReference>
<dbReference type="InterPro" id="IPR036837">
    <property type="entry name" value="Cation_efflux_CTD_sf"/>
</dbReference>
<evidence type="ECO:0000256" key="2">
    <source>
        <dbReference type="ARBA" id="ARBA00022448"/>
    </source>
</evidence>
<evidence type="ECO:0000256" key="4">
    <source>
        <dbReference type="ARBA" id="ARBA00022989"/>
    </source>
</evidence>
<evidence type="ECO:0000313" key="11">
    <source>
        <dbReference type="Proteomes" id="UP000054783"/>
    </source>
</evidence>
<evidence type="ECO:0000256" key="1">
    <source>
        <dbReference type="ARBA" id="ARBA00004127"/>
    </source>
</evidence>
<evidence type="ECO:0000313" key="10">
    <source>
        <dbReference type="EMBL" id="KRY11089.1"/>
    </source>
</evidence>
<feature type="transmembrane region" description="Helical" evidence="7">
    <location>
        <begin position="200"/>
        <end position="218"/>
    </location>
</feature>
<accession>A0A0V0ZF18</accession>
<keyword evidence="3 7" id="KW-0812">Transmembrane</keyword>
<reference evidence="10 11" key="1">
    <citation type="submission" date="2015-01" db="EMBL/GenBank/DDBJ databases">
        <title>Evolution of Trichinella species and genotypes.</title>
        <authorList>
            <person name="Korhonen P.K."/>
            <person name="Edoardo P."/>
            <person name="Giuseppe L.R."/>
            <person name="Gasser R.B."/>
        </authorList>
    </citation>
    <scope>NUCLEOTIDE SEQUENCE [LARGE SCALE GENOMIC DNA]</scope>
    <source>
        <strain evidence="10">ISS2496</strain>
    </source>
</reference>
<dbReference type="InterPro" id="IPR058533">
    <property type="entry name" value="Cation_efflux_TM"/>
</dbReference>
<comment type="caution">
    <text evidence="10">The sequence shown here is derived from an EMBL/GenBank/DDBJ whole genome shotgun (WGS) entry which is preliminary data.</text>
</comment>
<dbReference type="FunFam" id="3.30.70.1350:FF:000001">
    <property type="entry name" value="Metal tolerance protein 11"/>
    <property type="match status" value="1"/>
</dbReference>
<organism evidence="10 11">
    <name type="scientific">Trichinella patagoniensis</name>
    <dbReference type="NCBI Taxonomy" id="990121"/>
    <lineage>
        <taxon>Eukaryota</taxon>
        <taxon>Metazoa</taxon>
        <taxon>Ecdysozoa</taxon>
        <taxon>Nematoda</taxon>
        <taxon>Enoplea</taxon>
        <taxon>Dorylaimia</taxon>
        <taxon>Trichinellida</taxon>
        <taxon>Trichinellidae</taxon>
        <taxon>Trichinella</taxon>
    </lineage>
</organism>
<dbReference type="InterPro" id="IPR027470">
    <property type="entry name" value="Cation_efflux_CTD"/>
</dbReference>